<dbReference type="Pfam" id="PF00106">
    <property type="entry name" value="adh_short"/>
    <property type="match status" value="1"/>
</dbReference>
<dbReference type="EMBL" id="LR862131">
    <property type="protein sequence ID" value="CAD1836601.1"/>
    <property type="molecule type" value="Genomic_DNA"/>
</dbReference>
<dbReference type="InterPro" id="IPR002347">
    <property type="entry name" value="SDR_fam"/>
</dbReference>
<dbReference type="PANTHER" id="PTHR43391">
    <property type="entry name" value="RETINOL DEHYDROGENASE-RELATED"/>
    <property type="match status" value="1"/>
</dbReference>
<proteinExistence type="inferred from homology"/>
<dbReference type="NCBIfam" id="NF004825">
    <property type="entry name" value="PRK06181.1"/>
    <property type="match status" value="1"/>
</dbReference>
<gene>
    <name evidence="5" type="ORF">CB5_LOCUS19812</name>
</gene>
<protein>
    <recommendedName>
        <fullName evidence="6">11-beta-hydroxysteroid dehydrogenase 1B-like</fullName>
    </recommendedName>
</protein>
<sequence length="400" mass="44225">MTMDLINKLMNVVAPPMALVALFLLVPPLYLYKLLLSFLYSLFPEDLTHKVVLITGASSGIGELISELVNQSKVYATSIRICEEGAALVLVARREGSLQEVAERARDLGLPDVLVIPADVAKPEDCQRFVGAVIAHFGRLDHLVNNAGIANVCLFDEAPDVTKFTPVMDVNFWGSVYPTHYALSHLKKTKGRIVVNSSASGWLPLPRQSFYNASKAALINFYETLRIELGNEVGITIATPSFIESEMTKGKFLTKDGRMEINQELRDAQVCLFPMEYAAECARCMVEAARRGERRVTVPAWFRVLHLWWVFAPEVFDWCFRVLYVAPPPGDAPVKTILDLSSAKAVLYPSSSHSPDIKNEMLTSGDQSIRLISRSRTLRLLGVGSSGSLRSRATCSSSQD</sequence>
<accession>A0A6V7Q0N6</accession>
<dbReference type="SUPFAM" id="SSF51735">
    <property type="entry name" value="NAD(P)-binding Rossmann-fold domains"/>
    <property type="match status" value="1"/>
</dbReference>
<dbReference type="InterPro" id="IPR020904">
    <property type="entry name" value="Sc_DH/Rdtase_CS"/>
</dbReference>
<dbReference type="PANTHER" id="PTHR43391:SF91">
    <property type="entry name" value="OS04G0390700 PROTEIN"/>
    <property type="match status" value="1"/>
</dbReference>
<evidence type="ECO:0000256" key="2">
    <source>
        <dbReference type="ARBA" id="ARBA00006484"/>
    </source>
</evidence>
<evidence type="ECO:0000313" key="5">
    <source>
        <dbReference type="EMBL" id="CAD1836601.1"/>
    </source>
</evidence>
<evidence type="ECO:0000256" key="4">
    <source>
        <dbReference type="RuleBase" id="RU000363"/>
    </source>
</evidence>
<dbReference type="PRINTS" id="PR00081">
    <property type="entry name" value="GDHRDH"/>
</dbReference>
<keyword evidence="3" id="KW-0560">Oxidoreductase</keyword>
<comment type="subcellular location">
    <subcellularLocation>
        <location evidence="1">Membrane</location>
        <topology evidence="1">Single-pass type II membrane protein</topology>
    </subcellularLocation>
</comment>
<dbReference type="InterPro" id="IPR036291">
    <property type="entry name" value="NAD(P)-bd_dom_sf"/>
</dbReference>
<name>A0A6V7Q0N6_ANACO</name>
<reference evidence="5" key="1">
    <citation type="submission" date="2020-07" db="EMBL/GenBank/DDBJ databases">
        <authorList>
            <person name="Lin J."/>
        </authorList>
    </citation>
    <scope>NUCLEOTIDE SEQUENCE</scope>
</reference>
<dbReference type="PRINTS" id="PR00080">
    <property type="entry name" value="SDRFAMILY"/>
</dbReference>
<evidence type="ECO:0000256" key="1">
    <source>
        <dbReference type="ARBA" id="ARBA00004606"/>
    </source>
</evidence>
<comment type="similarity">
    <text evidence="2 4">Belongs to the short-chain dehydrogenases/reductases (SDR) family.</text>
</comment>
<evidence type="ECO:0008006" key="6">
    <source>
        <dbReference type="Google" id="ProtNLM"/>
    </source>
</evidence>
<dbReference type="GO" id="GO:0005829">
    <property type="term" value="C:cytosol"/>
    <property type="evidence" value="ECO:0007669"/>
    <property type="project" value="TreeGrafter"/>
</dbReference>
<dbReference type="GO" id="GO:0016020">
    <property type="term" value="C:membrane"/>
    <property type="evidence" value="ECO:0007669"/>
    <property type="project" value="UniProtKB-SubCell"/>
</dbReference>
<evidence type="ECO:0000256" key="3">
    <source>
        <dbReference type="ARBA" id="ARBA00023002"/>
    </source>
</evidence>
<dbReference type="Gene3D" id="3.40.50.720">
    <property type="entry name" value="NAD(P)-binding Rossmann-like Domain"/>
    <property type="match status" value="1"/>
</dbReference>
<dbReference type="PROSITE" id="PS00061">
    <property type="entry name" value="ADH_SHORT"/>
    <property type="match status" value="1"/>
</dbReference>
<dbReference type="AlphaFoldDB" id="A0A6V7Q0N6"/>
<dbReference type="GO" id="GO:0016491">
    <property type="term" value="F:oxidoreductase activity"/>
    <property type="evidence" value="ECO:0007669"/>
    <property type="project" value="UniProtKB-KW"/>
</dbReference>
<organism evidence="5">
    <name type="scientific">Ananas comosus var. bracteatus</name>
    <name type="common">red pineapple</name>
    <dbReference type="NCBI Taxonomy" id="296719"/>
    <lineage>
        <taxon>Eukaryota</taxon>
        <taxon>Viridiplantae</taxon>
        <taxon>Streptophyta</taxon>
        <taxon>Embryophyta</taxon>
        <taxon>Tracheophyta</taxon>
        <taxon>Spermatophyta</taxon>
        <taxon>Magnoliopsida</taxon>
        <taxon>Liliopsida</taxon>
        <taxon>Poales</taxon>
        <taxon>Bromeliaceae</taxon>
        <taxon>Bromelioideae</taxon>
        <taxon>Ananas</taxon>
    </lineage>
</organism>